<proteinExistence type="predicted"/>
<evidence type="ECO:0000313" key="2">
    <source>
        <dbReference type="Proteomes" id="UP001163835"/>
    </source>
</evidence>
<dbReference type="EMBL" id="MU796183">
    <property type="protein sequence ID" value="KAJ3804215.1"/>
    <property type="molecule type" value="Genomic_DNA"/>
</dbReference>
<organism evidence="1 2">
    <name type="scientific">Lentinula aff. lateritia</name>
    <dbReference type="NCBI Taxonomy" id="2804960"/>
    <lineage>
        <taxon>Eukaryota</taxon>
        <taxon>Fungi</taxon>
        <taxon>Dikarya</taxon>
        <taxon>Basidiomycota</taxon>
        <taxon>Agaricomycotina</taxon>
        <taxon>Agaricomycetes</taxon>
        <taxon>Agaricomycetidae</taxon>
        <taxon>Agaricales</taxon>
        <taxon>Marasmiineae</taxon>
        <taxon>Omphalotaceae</taxon>
        <taxon>Lentinula</taxon>
    </lineage>
</organism>
<comment type="caution">
    <text evidence="1">The sequence shown here is derived from an EMBL/GenBank/DDBJ whole genome shotgun (WGS) entry which is preliminary data.</text>
</comment>
<dbReference type="Proteomes" id="UP001163835">
    <property type="component" value="Unassembled WGS sequence"/>
</dbReference>
<sequence length="188" mass="20092">MDILPNFGRDVVVKEIDSNHLTNITKNMGIATVSASEIAVITTTTLQNRQNLEKITANTPVYVPARACGGVLGAGWSSKGATGTATEDRNDLVDRTGRIGDGSGVSKLLRGYTPGRTIVETVDKSREKQRIHEDGLMDAWASSRVCQAVVVVEVLSSGGGFEDGSGVRRFSREEGEVPEKGRRFGDVA</sequence>
<protein>
    <submittedName>
        <fullName evidence="1">Uncharacterized protein</fullName>
    </submittedName>
</protein>
<accession>A0ACC1THL2</accession>
<gene>
    <name evidence="1" type="ORF">F5876DRAFT_70819</name>
</gene>
<evidence type="ECO:0000313" key="1">
    <source>
        <dbReference type="EMBL" id="KAJ3804215.1"/>
    </source>
</evidence>
<reference evidence="1" key="1">
    <citation type="submission" date="2022-09" db="EMBL/GenBank/DDBJ databases">
        <title>A Global Phylogenomic Analysis of the Shiitake Genus Lentinula.</title>
        <authorList>
            <consortium name="DOE Joint Genome Institute"/>
            <person name="Sierra-Patev S."/>
            <person name="Min B."/>
            <person name="Naranjo-Ortiz M."/>
            <person name="Looney B."/>
            <person name="Konkel Z."/>
            <person name="Slot J.C."/>
            <person name="Sakamoto Y."/>
            <person name="Steenwyk J.L."/>
            <person name="Rokas A."/>
            <person name="Carro J."/>
            <person name="Camarero S."/>
            <person name="Ferreira P."/>
            <person name="Molpeceres G."/>
            <person name="Ruiz-Duenas F.J."/>
            <person name="Serrano A."/>
            <person name="Henrissat B."/>
            <person name="Drula E."/>
            <person name="Hughes K.W."/>
            <person name="Mata J.L."/>
            <person name="Ishikawa N.K."/>
            <person name="Vargas-Isla R."/>
            <person name="Ushijima S."/>
            <person name="Smith C.A."/>
            <person name="Ahrendt S."/>
            <person name="Andreopoulos W."/>
            <person name="He G."/>
            <person name="Labutti K."/>
            <person name="Lipzen A."/>
            <person name="Ng V."/>
            <person name="Riley R."/>
            <person name="Sandor L."/>
            <person name="Barry K."/>
            <person name="Martinez A.T."/>
            <person name="Xiao Y."/>
            <person name="Gibbons J.G."/>
            <person name="Terashima K."/>
            <person name="Grigoriev I.V."/>
            <person name="Hibbett D.S."/>
        </authorList>
    </citation>
    <scope>NUCLEOTIDE SEQUENCE</scope>
    <source>
        <strain evidence="1">TMI1499</strain>
    </source>
</reference>
<name>A0ACC1THL2_9AGAR</name>
<keyword evidence="2" id="KW-1185">Reference proteome</keyword>